<feature type="region of interest" description="Disordered" evidence="1">
    <location>
        <begin position="302"/>
        <end position="405"/>
    </location>
</feature>
<sequence length="405" mass="42445">MASGSLTRADIEAWSTEHLDTAATHWSSTAQAWEEHFTTIHSGMTRPGGTTWDGAGADAAAERSWADLVTVRGAADALHSASAHATTGSGDVAWAKRQALNAIVEAEEDGFTVGQDFSVKDTSMPSLLSDGEDRQSKAKEHAHAIQTAVQQLVDADKQTADRIHGALSPLNGVTFPGHEGDGKHDATMQAVDFGFKRDVPKPPPPPPAGPNRQDIAKVLDQLPSDSRPNIKVVRSQADIDRLWQWMKQNGVENPGRYGGTNGVSVDLPDGTSVGERAAARSTGQSALDVNVPGRGYIKVHINPEKGAEPNIPAPKAPVEAPKVAEPQAPRPAPPPVAEAGPAAKPAPVAEPAPAVKPTPGIGGWGGPSAEPMGPQPVHPPGSINHHFPILGDDNPNENPRDFEGH</sequence>
<feature type="compositionally biased region" description="Low complexity" evidence="1">
    <location>
        <begin position="316"/>
        <end position="327"/>
    </location>
</feature>
<dbReference type="EMBL" id="SDLO01000007">
    <property type="protein sequence ID" value="TDK89971.1"/>
    <property type="molecule type" value="Genomic_DNA"/>
</dbReference>
<name>A0A4V3AWC4_MYCMU</name>
<evidence type="ECO:0000256" key="1">
    <source>
        <dbReference type="SAM" id="MobiDB-lite"/>
    </source>
</evidence>
<dbReference type="Proteomes" id="UP000294929">
    <property type="component" value="Unassembled WGS sequence"/>
</dbReference>
<protein>
    <recommendedName>
        <fullName evidence="4">Transmembrane protein</fullName>
    </recommendedName>
</protein>
<dbReference type="RefSeq" id="WP_061009289.1">
    <property type="nucleotide sequence ID" value="NZ_LSKL01000012.1"/>
</dbReference>
<reference evidence="2 3" key="1">
    <citation type="submission" date="2019-01" db="EMBL/GenBank/DDBJ databases">
        <title>High-quality-draft genome sequences of five non-tuberculosis mycobacteriaceae isolated from a nosocomial environment.</title>
        <authorList>
            <person name="Tiago I."/>
            <person name="Alarico S."/>
            <person name="Pereira S.G."/>
            <person name="Coelho C."/>
            <person name="Maranha A."/>
            <person name="Empadinhas N."/>
        </authorList>
    </citation>
    <scope>NUCLEOTIDE SEQUENCE [LARGE SCALE GENOMIC DNA]</scope>
    <source>
        <strain evidence="2 3">24AIII</strain>
    </source>
</reference>
<evidence type="ECO:0008006" key="4">
    <source>
        <dbReference type="Google" id="ProtNLM"/>
    </source>
</evidence>
<evidence type="ECO:0000313" key="3">
    <source>
        <dbReference type="Proteomes" id="UP000294929"/>
    </source>
</evidence>
<dbReference type="AlphaFoldDB" id="A0A4V3AWC4"/>
<accession>A0A4V3AWC4</accession>
<feature type="compositionally biased region" description="Low complexity" evidence="1">
    <location>
        <begin position="337"/>
        <end position="347"/>
    </location>
</feature>
<organism evidence="2 3">
    <name type="scientific">Mycolicibacterium mucogenicum</name>
    <name type="common">Mycobacterium mucogenicum</name>
    <dbReference type="NCBI Taxonomy" id="56689"/>
    <lineage>
        <taxon>Bacteria</taxon>
        <taxon>Bacillati</taxon>
        <taxon>Actinomycetota</taxon>
        <taxon>Actinomycetes</taxon>
        <taxon>Mycobacteriales</taxon>
        <taxon>Mycobacteriaceae</taxon>
        <taxon>Mycolicibacterium</taxon>
    </lineage>
</organism>
<proteinExistence type="predicted"/>
<gene>
    <name evidence="2" type="ORF">EUA03_10350</name>
</gene>
<comment type="caution">
    <text evidence="2">The sequence shown here is derived from an EMBL/GenBank/DDBJ whole genome shotgun (WGS) entry which is preliminary data.</text>
</comment>
<evidence type="ECO:0000313" key="2">
    <source>
        <dbReference type="EMBL" id="TDK89971.1"/>
    </source>
</evidence>